<dbReference type="InterPro" id="IPR036179">
    <property type="entry name" value="Ig-like_dom_sf"/>
</dbReference>
<dbReference type="PROSITE" id="PS50853">
    <property type="entry name" value="FN3"/>
    <property type="match status" value="18"/>
</dbReference>
<dbReference type="FunFam" id="2.60.40.10:FF:000056">
    <property type="entry name" value="twitchin isoform X4"/>
    <property type="match status" value="14"/>
</dbReference>
<dbReference type="PANTHER" id="PTHR13817">
    <property type="entry name" value="TITIN"/>
    <property type="match status" value="1"/>
</dbReference>
<dbReference type="GO" id="GO:0031430">
    <property type="term" value="C:M band"/>
    <property type="evidence" value="ECO:0007669"/>
    <property type="project" value="TreeGrafter"/>
</dbReference>
<feature type="domain" description="Ig-like" evidence="3">
    <location>
        <begin position="2264"/>
        <end position="2354"/>
    </location>
</feature>
<feature type="domain" description="Fibronectin type-III" evidence="4">
    <location>
        <begin position="3194"/>
        <end position="3287"/>
    </location>
</feature>
<feature type="domain" description="Fibronectin type-III" evidence="4">
    <location>
        <begin position="1592"/>
        <end position="1687"/>
    </location>
</feature>
<dbReference type="SUPFAM" id="SSF49265">
    <property type="entry name" value="Fibronectin type III"/>
    <property type="match status" value="9"/>
</dbReference>
<feature type="domain" description="Fibronectin type-III" evidence="4">
    <location>
        <begin position="3489"/>
        <end position="3582"/>
    </location>
</feature>
<dbReference type="EMBL" id="OC316656">
    <property type="protein sequence ID" value="CAD7393167.1"/>
    <property type="molecule type" value="Genomic_DNA"/>
</dbReference>
<dbReference type="CDD" id="cd00096">
    <property type="entry name" value="Ig"/>
    <property type="match status" value="2"/>
</dbReference>
<feature type="compositionally biased region" description="Basic and acidic residues" evidence="2">
    <location>
        <begin position="1"/>
        <end position="82"/>
    </location>
</feature>
<dbReference type="FunFam" id="2.60.40.10:FF:000935">
    <property type="entry name" value="Uncharacterized protein, isoform I"/>
    <property type="match status" value="1"/>
</dbReference>
<feature type="domain" description="Ig-like" evidence="3">
    <location>
        <begin position="463"/>
        <end position="552"/>
    </location>
</feature>
<dbReference type="FunFam" id="2.60.40.10:FF:002083">
    <property type="entry name" value="Protein CBR-UNC-22"/>
    <property type="match status" value="3"/>
</dbReference>
<feature type="domain" description="Fibronectin type-III" evidence="4">
    <location>
        <begin position="1489"/>
        <end position="1586"/>
    </location>
</feature>
<dbReference type="SMART" id="SM00060">
    <property type="entry name" value="FN3"/>
    <property type="match status" value="18"/>
</dbReference>
<feature type="region of interest" description="Disordered" evidence="2">
    <location>
        <begin position="1"/>
        <end position="230"/>
    </location>
</feature>
<dbReference type="SUPFAM" id="SSF48726">
    <property type="entry name" value="Immunoglobulin"/>
    <property type="match status" value="12"/>
</dbReference>
<dbReference type="Gene3D" id="2.60.40.10">
    <property type="entry name" value="Immunoglobulins"/>
    <property type="match status" value="30"/>
</dbReference>
<feature type="domain" description="Fibronectin type-III" evidence="4">
    <location>
        <begin position="1293"/>
        <end position="1387"/>
    </location>
</feature>
<feature type="domain" description="Fibronectin type-III" evidence="4">
    <location>
        <begin position="2664"/>
        <end position="2759"/>
    </location>
</feature>
<dbReference type="FunFam" id="2.60.40.10:FF:000051">
    <property type="entry name" value="Uncharacterized protein, isoform J"/>
    <property type="match status" value="2"/>
</dbReference>
<feature type="domain" description="Ig-like" evidence="3">
    <location>
        <begin position="2763"/>
        <end position="2852"/>
    </location>
</feature>
<dbReference type="SMART" id="SM00409">
    <property type="entry name" value="IG"/>
    <property type="match status" value="12"/>
</dbReference>
<feature type="domain" description="Fibronectin type-III" evidence="4">
    <location>
        <begin position="3588"/>
        <end position="3683"/>
    </location>
</feature>
<dbReference type="FunFam" id="2.60.40.10:FF:000440">
    <property type="entry name" value="Bent, isoform C"/>
    <property type="match status" value="1"/>
</dbReference>
<name>A0A7R9CAI1_TIMCR</name>
<evidence type="ECO:0000256" key="1">
    <source>
        <dbReference type="ARBA" id="ARBA00022737"/>
    </source>
</evidence>
<sequence length="3686" mass="411745">MESKSESRRTSIIKTGDKIVQEEEKKTQERKQSIQEVKEDIKTKVDKRQSISEKNVIEEKKTEEKKVGLKQTKEEVPKPVEKKLKKAGIKVPEIKAPEIEAPKIEVSREKSPAADTRKGSLAPGSGPPSRRGSLIPPADQERRPSLIISDEENRKLRPGEVLEERKVGKLRPGEVFDQKRKGSRPGEVQDKDKQQRRRPSTDMRRPSVAELDDRIDKPSTPLKPIGEPGPPVIVDVQESYTAVEDAVGYITIQVEGNPPPTFKFYKGMTEIIEGGRFRFLTDGETNSITLCMRKVKPNDEGKYKIVISNVHGEDSAETQLYVSDSSGMDFRAMLKKRKYQQWAKDKGDPNWGDLKETEKPVPALKKVEKKQESFLKPLVDQYAKEGKDKKVVFECIFSKPNSKPKWFLRKDELFPGSKYKFKNENDTYTLIISNPKVEDTGKYTIEIGGISSVGYLNVEEPDPMFTFTKPLGKQTDGFTKHETFMECTVSSSMAIVGWYINNKKLEEGDKYEIAKEMSGVCRLTIKDCTLEDSGEYTCRIEKQSDKTSTNVTIIEYPYKFVKVLKSQQVTEKDTITMLCELDDAGGDVKWFKNNEPVKPDKRVQIIKDGRKRKLVIKDCKVTDAGNFTCESNADKTECEIIIQYMNRFNKKLKDTTVVEREKLVLDVELQDQTAPANWFFNGEPIQESDRVEIKNLGGGKHQLVFKGATLDDSGDFMCESGKMTSSCKVVVKKGESKPVINFPDTVDGPCSKPIIFDVPYVVDGTRQSQVEAKLIKDGKALPLKEVEIIMAEDKATYKFKKPVRELSGQYQLKISNAQGEAIQNIKINMQGKYTRDDFQNETHCPRPVMRARANTIPLTESTTDTEQVSWRQNNTLICKSITSYSSDVPSAPQEINVTDVFQTSCVVHWKPSKDDGGMAILHYVVERLDMSVKGGWDSVAQVPPNEPSIFKCEDLIPKKEYKFRIRAVNKLGSSEPVLFAKNVLAKDPWDEPSKPTNVEVVDWDKDHADIKWTKPEDDGGAPITGYIIEFKEKFGKDWVKGKVLEGDITAATLDGLKEGTQYEFRIRAINKAGPGAPSDATKPIIAKARFVKPFIIGDDLINIVVKKGQVIKYDIKYGGEPEPVPTWYQVGIELKEDPQERITIDKYEKNTVLTVRRTTRLDSGKYKLILKNDSGTCEKTADVVVLDKPTPPQGPLKAEEVRADHVKVKWNRPDDSGGSDITGYVLEKMDMDTGRWIPAGEVGPDKDTFTFDGLTPKKKYKFRVKAVNKEGESEPLETDEAITAKNPYDEPGRPGKPEIIDYDNKSVTLKWAKPESDGGRPITHYTVEIKDKLSVEWTEVLKTKNIPEGIVEDLKEKNIYQFRIRAHNKSGASEPSDPTDSHICKHRNLKPRIDRATIKSIIIKAGRTHKWSVDVTGEPPPALSWVWRDNITLVNTEKIKIENIDYHTDFTIFNAVRRDTGKYTLIAENASGKDQETVELTVLGKPSSPMGPLEVKDVTKNSCKLKWKKPEDDGGSPIREYEVEKMDLATGKWVRVGRVPGDRDHPEMEITGLTPGSEYKFRVTAVNDEGDSEPLVTEKAIIAKNPFDEPTKPGTPEITDYDNESVALKWSAPSSDGGAKIEKYIIEKKDRYKPDWEKAIEVSGDELAAKVPDLKERAEYQFRIVAVNKAGPSPPSDSTKTHLVKHKALKPRIDRTNLKPIVVRAGKIVKYDVNIRGEPPPTVKWFQGDKEIKSEGTVEIINIDYNTKLTITESIRKHTGLYKILAENQHGKDEAEVEITVLSAPGKPKGPLKVSDVTKNGCKLKWDKPEDDGGKPITGYVVEKLDKSTGRWVPIGKTLEPEMDVKGLQEGHEYQFRVKAVNEEGDSEPLETDRLTVAKNPFDIPGKPGVPDIVDWDVDRVDLKWEAPKSNGGAPITGYIIEKKEKFASSWDEILTTNTPSSEARVPGLKEGNQYQFRVRAVNKAGPSEPSEPTKQHIAKARFSLADEKNKEKQLPIKNRNRQRVNDVSLSSLSSRACTRFIGDPHDYLDRSTLGHVIVSATLKGTYQVHSNNGYVTCVVHISRHLFLHKTHFADSDYTNTGFTDPLLRILTHSLYTLAHTMDTLAHTMDMLSHTLYILAHSLYTLAHSLDMLAHSLDMLSHTLDTLSQLLNTPSHSLDMLSHTLDTLSQSLNTPSHSLDMPSYTLDKLAHTQLDILAHSLDMLAHSLDMLAQTLDVLAHTLDMQAQTLDILAYTLDTLAHTLDMLAYSLITLPTPGYTSLDAPPIINREKLQKVTIRAGQFVKLDVDVKGEPPPTITWHFANKPLETGANVKIENEDYNTKVTLSETTRKNTGVYTIKAENDSGKDEATVEINILDKPDKPEGPLEVSNVHKEGCKLKWKKPKDDGGLPLTGYVLEKMDPTTGRWVPAGFVDPEKTEHEITGLEPNKKYHFRVKAVNEEGESEPLGTDTAILAKNPYDTPAAPGLPEIVDWNENSVKLKWEPPIRDGGAPITGYVIELQDKYGGGFTKCAEVTGNTCQGTVPKLEEGNTYNFRVRAVNKAGPGDPSEATNPHLAKARFCRPAKPKGPLDVSDVTKNGCKLKWKKPEDDGGTPIEYYEIEKLDPFTGQWIPCAKTVDPEANITGLQEGKPYKFRVKAVNKEGESEELETEKPCIAKNPFDAPDKPGRPELKNWDKDFVDLEWSAPKKDGGAPIEKYIVQMRDKEGRNWVDVATVPGDRTAGHVTNVEEGHEYEFRVVAVNKAGPSEPSDSSKSVIAKPRFLAPHIDRKNLQKKVLHSGQLLRIEADVKGEPPPTITWTLKDQPLKSHDSLKIDSEDYKTTFVLLKAKRANTGVYKVTAKNASGIDEVEVEISVLSKLNVVESTSKPSKPKGPLKVSDVTSEGCKLKWEKPEDDGGEPIDHYVVERMDTETGRWVPVVTSKTPEAEVAGLNEGKEYQFRVKAVNAEGESEPLETEIPTLAKNPYTNALFVLSSTAEDGEIKVQISVSYRNTVITGEPDKPGKPEVKDWNKHQADLRWTAPKSDGGAPITSYIIEKKDQYSSKWQKAVEVIGNKCEAKVPDLVEGMKYQFRVRAVNKGGPSKPSDPSNTITAKDRFAPPRIDRSSLKNQTIKAGQNIRFDVKISGEPPPSKSWFLNKSPLDTKGDITVDSEDYKTKLIISLVTRKHSGTYVIKASNSAGSDEASVEITVVDKPTKPEGPLKISDIHKEGCNLKWNAPEDDGGSPIEHYVVEKMDTDSGRWVPVGRSKEPKMEVENLQPGQEYKFRVMAVNAEGESEPLEAEKPIIAKNPFDEPGAPGTPEATDWDSDHVDLRWTPPTQDGGSPITGYIIEKREKGSTRWNKAGESKGTEPKGRADNLEEGVAYEFRIRAVNAAGPGTPSEASKAIIAKPRKLAPKIDRRTLRNITIREGEPIFYDVKISGEPPPDVSWSLNNKSIQETSYRRIENVPYNSKFYNDNPERKDSGTYKIQATNKYGSDTAEVEIIVVSKPGKPEGPLEVSDIHKDGCQLKWKKPKDDGGEPIESYLVEKFDPDTGIWLPVGRTKEPQLEVTGLIPGHEYQFRVKAINKEGESEPLETLSSIIAKDPFTVPSTPGTPEPVDWSQNHVDLVWKEPVSDGGSPIIGYIVEKKDKYSMMWEKAVETNVGTPQAVVHGLIEGNEYQFRVIAVNKAGQSEPGDASKNFTAKPRFCK</sequence>
<gene>
    <name evidence="5" type="ORF">TCEB3V08_LOCUS1153</name>
</gene>
<dbReference type="InterPro" id="IPR003599">
    <property type="entry name" value="Ig_sub"/>
</dbReference>
<feature type="domain" description="Fibronectin type-III" evidence="4">
    <location>
        <begin position="3293"/>
        <end position="3388"/>
    </location>
</feature>
<dbReference type="InterPro" id="IPR036116">
    <property type="entry name" value="FN3_sf"/>
</dbReference>
<feature type="domain" description="Ig-like" evidence="3">
    <location>
        <begin position="1391"/>
        <end position="1481"/>
    </location>
</feature>
<protein>
    <recommendedName>
        <fullName evidence="6">Twitchin</fullName>
    </recommendedName>
</protein>
<feature type="domain" description="Ig-like" evidence="3">
    <location>
        <begin position="1691"/>
        <end position="1780"/>
    </location>
</feature>
<feature type="domain" description="Ig-like" evidence="3">
    <location>
        <begin position="3097"/>
        <end position="3186"/>
    </location>
</feature>
<feature type="domain" description="Fibronectin type-III" evidence="4">
    <location>
        <begin position="2565"/>
        <end position="2658"/>
    </location>
</feature>
<dbReference type="CDD" id="cd00063">
    <property type="entry name" value="FN3"/>
    <property type="match status" value="18"/>
</dbReference>
<dbReference type="Pfam" id="PF00041">
    <property type="entry name" value="fn3"/>
    <property type="match status" value="18"/>
</dbReference>
<dbReference type="FunFam" id="2.60.40.10:FF:000505">
    <property type="entry name" value="Bent, isoform J"/>
    <property type="match status" value="1"/>
</dbReference>
<dbReference type="InterPro" id="IPR007110">
    <property type="entry name" value="Ig-like_dom"/>
</dbReference>
<dbReference type="InterPro" id="IPR003961">
    <property type="entry name" value="FN3_dom"/>
</dbReference>
<dbReference type="FunFam" id="2.60.40.10:FF:000567">
    <property type="entry name" value="Uncharacterized protein, isoform G"/>
    <property type="match status" value="5"/>
</dbReference>
<proteinExistence type="predicted"/>
<feature type="domain" description="Fibronectin type-III" evidence="4">
    <location>
        <begin position="2362"/>
        <end position="2457"/>
    </location>
</feature>
<feature type="domain" description="Ig-like" evidence="3">
    <location>
        <begin position="3392"/>
        <end position="3481"/>
    </location>
</feature>
<reference evidence="5" key="1">
    <citation type="submission" date="2020-11" db="EMBL/GenBank/DDBJ databases">
        <authorList>
            <person name="Tran Van P."/>
        </authorList>
    </citation>
    <scope>NUCLEOTIDE SEQUENCE</scope>
</reference>
<feature type="domain" description="Fibronectin type-III" evidence="4">
    <location>
        <begin position="891"/>
        <end position="988"/>
    </location>
</feature>
<feature type="domain" description="Ig-like" evidence="3">
    <location>
        <begin position="557"/>
        <end position="641"/>
    </location>
</feature>
<dbReference type="SMART" id="SM00408">
    <property type="entry name" value="IGc2"/>
    <property type="match status" value="8"/>
</dbReference>
<feature type="domain" description="Fibronectin type-III" evidence="4">
    <location>
        <begin position="1887"/>
        <end position="1981"/>
    </location>
</feature>
<feature type="compositionally biased region" description="Basic and acidic residues" evidence="2">
    <location>
        <begin position="187"/>
        <end position="217"/>
    </location>
</feature>
<evidence type="ECO:0000313" key="5">
    <source>
        <dbReference type="EMBL" id="CAD7393167.1"/>
    </source>
</evidence>
<dbReference type="InterPro" id="IPR050964">
    <property type="entry name" value="Striated_Muscle_Regulatory"/>
</dbReference>
<feature type="domain" description="Fibronectin type-III" evidence="4">
    <location>
        <begin position="994"/>
        <end position="1089"/>
    </location>
</feature>
<evidence type="ECO:0000256" key="2">
    <source>
        <dbReference type="SAM" id="MobiDB-lite"/>
    </source>
</evidence>
<dbReference type="InterPro" id="IPR003598">
    <property type="entry name" value="Ig_sub2"/>
</dbReference>
<feature type="domain" description="Fibronectin type-III" evidence="4">
    <location>
        <begin position="2463"/>
        <end position="2557"/>
    </location>
</feature>
<feature type="compositionally biased region" description="Basic and acidic residues" evidence="2">
    <location>
        <begin position="92"/>
        <end position="118"/>
    </location>
</feature>
<evidence type="ECO:0000259" key="3">
    <source>
        <dbReference type="PROSITE" id="PS50835"/>
    </source>
</evidence>
<feature type="domain" description="Fibronectin type-III" evidence="4">
    <location>
        <begin position="2869"/>
        <end position="2962"/>
    </location>
</feature>
<feature type="domain" description="Fibronectin type-III" evidence="4">
    <location>
        <begin position="1788"/>
        <end position="1881"/>
    </location>
</feature>
<feature type="compositionally biased region" description="Basic and acidic residues" evidence="2">
    <location>
        <begin position="151"/>
        <end position="180"/>
    </location>
</feature>
<dbReference type="InterPro" id="IPR013098">
    <property type="entry name" value="Ig_I-set"/>
</dbReference>
<dbReference type="PROSITE" id="PS50835">
    <property type="entry name" value="IG_LIKE"/>
    <property type="match status" value="9"/>
</dbReference>
<feature type="domain" description="Fibronectin type-III" evidence="4">
    <location>
        <begin position="2998"/>
        <end position="3093"/>
    </location>
</feature>
<dbReference type="GO" id="GO:0045214">
    <property type="term" value="P:sarcomere organization"/>
    <property type="evidence" value="ECO:0007669"/>
    <property type="project" value="TreeGrafter"/>
</dbReference>
<dbReference type="InterPro" id="IPR013783">
    <property type="entry name" value="Ig-like_fold"/>
</dbReference>
<evidence type="ECO:0008006" key="6">
    <source>
        <dbReference type="Google" id="ProtNLM"/>
    </source>
</evidence>
<evidence type="ECO:0000259" key="4">
    <source>
        <dbReference type="PROSITE" id="PS50853"/>
    </source>
</evidence>
<feature type="domain" description="Fibronectin type-III" evidence="4">
    <location>
        <begin position="1191"/>
        <end position="1286"/>
    </location>
</feature>
<feature type="domain" description="Ig-like" evidence="3">
    <location>
        <begin position="362"/>
        <end position="444"/>
    </location>
</feature>
<dbReference type="Pfam" id="PF07679">
    <property type="entry name" value="I-set"/>
    <property type="match status" value="12"/>
</dbReference>
<feature type="region of interest" description="Disordered" evidence="2">
    <location>
        <begin position="3285"/>
        <end position="3352"/>
    </location>
</feature>
<dbReference type="PRINTS" id="PR00014">
    <property type="entry name" value="FNTYPEIII"/>
</dbReference>
<feature type="compositionally biased region" description="Basic and acidic residues" evidence="2">
    <location>
        <begin position="3327"/>
        <end position="3352"/>
    </location>
</feature>
<organism evidence="5">
    <name type="scientific">Timema cristinae</name>
    <name type="common">Walking stick</name>
    <dbReference type="NCBI Taxonomy" id="61476"/>
    <lineage>
        <taxon>Eukaryota</taxon>
        <taxon>Metazoa</taxon>
        <taxon>Ecdysozoa</taxon>
        <taxon>Arthropoda</taxon>
        <taxon>Hexapoda</taxon>
        <taxon>Insecta</taxon>
        <taxon>Pterygota</taxon>
        <taxon>Neoptera</taxon>
        <taxon>Polyneoptera</taxon>
        <taxon>Phasmatodea</taxon>
        <taxon>Timematodea</taxon>
        <taxon>Timematoidea</taxon>
        <taxon>Timematidae</taxon>
        <taxon>Timema</taxon>
    </lineage>
</organism>
<dbReference type="PANTHER" id="PTHR13817:SF151">
    <property type="entry name" value="TITIN"/>
    <property type="match status" value="1"/>
</dbReference>
<keyword evidence="1" id="KW-0677">Repeat</keyword>
<accession>A0A7R9CAI1</accession>